<accession>A0A382YZE7</accession>
<keyword evidence="1" id="KW-0812">Transmembrane</keyword>
<protein>
    <submittedName>
        <fullName evidence="2">Uncharacterized protein</fullName>
    </submittedName>
</protein>
<feature type="transmembrane region" description="Helical" evidence="1">
    <location>
        <begin position="71"/>
        <end position="95"/>
    </location>
</feature>
<dbReference type="AlphaFoldDB" id="A0A382YZE7"/>
<dbReference type="EMBL" id="UINC01179784">
    <property type="protein sequence ID" value="SVD88647.1"/>
    <property type="molecule type" value="Genomic_DNA"/>
</dbReference>
<feature type="non-terminal residue" evidence="2">
    <location>
        <position position="104"/>
    </location>
</feature>
<keyword evidence="1" id="KW-1133">Transmembrane helix</keyword>
<sequence length="104" mass="11560">MKWVKSIGRILGWLLLALALLAAGAEALASLQSGAWKPIAFGQVWYDIHKESLAVAQPAVQRYLHPAIWDALIVSILLWPAWSVPLIPAVVLLLLCRKKRKNRS</sequence>
<evidence type="ECO:0000313" key="2">
    <source>
        <dbReference type="EMBL" id="SVD88647.1"/>
    </source>
</evidence>
<keyword evidence="1" id="KW-0472">Membrane</keyword>
<evidence type="ECO:0000256" key="1">
    <source>
        <dbReference type="SAM" id="Phobius"/>
    </source>
</evidence>
<reference evidence="2" key="1">
    <citation type="submission" date="2018-05" db="EMBL/GenBank/DDBJ databases">
        <authorList>
            <person name="Lanie J.A."/>
            <person name="Ng W.-L."/>
            <person name="Kazmierczak K.M."/>
            <person name="Andrzejewski T.M."/>
            <person name="Davidsen T.M."/>
            <person name="Wayne K.J."/>
            <person name="Tettelin H."/>
            <person name="Glass J.I."/>
            <person name="Rusch D."/>
            <person name="Podicherti R."/>
            <person name="Tsui H.-C.T."/>
            <person name="Winkler M.E."/>
        </authorList>
    </citation>
    <scope>NUCLEOTIDE SEQUENCE</scope>
</reference>
<gene>
    <name evidence="2" type="ORF">METZ01_LOCUS441501</name>
</gene>
<name>A0A382YZE7_9ZZZZ</name>
<proteinExistence type="predicted"/>
<organism evidence="2">
    <name type="scientific">marine metagenome</name>
    <dbReference type="NCBI Taxonomy" id="408172"/>
    <lineage>
        <taxon>unclassified sequences</taxon>
        <taxon>metagenomes</taxon>
        <taxon>ecological metagenomes</taxon>
    </lineage>
</organism>